<evidence type="ECO:0000313" key="4">
    <source>
        <dbReference type="Proteomes" id="UP001259340"/>
    </source>
</evidence>
<comment type="caution">
    <text evidence="2">The sequence shown here is derived from an EMBL/GenBank/DDBJ whole genome shotgun (WGS) entry which is preliminary data.</text>
</comment>
<keyword evidence="1" id="KW-1133">Transmembrane helix</keyword>
<keyword evidence="5" id="KW-1185">Reference proteome</keyword>
<reference evidence="3 5" key="1">
    <citation type="journal article" date="2022" name="bioRxiv">
        <title>Prophages regulate Shewanella fidelis 3313 motility and biofilm formation: implications for gut colonization dynamics in Ciona robusta.</title>
        <authorList>
            <person name="Natarajan O."/>
            <person name="Gibboney S.L."/>
            <person name="Young M.N."/>
            <person name="Lim S.J."/>
            <person name="Pluta N."/>
            <person name="Atkinson C.G."/>
            <person name="Leigh B.A."/>
            <person name="Liberti A."/>
            <person name="Kees E.D."/>
            <person name="Breitbart M."/>
            <person name="Gralnick J.A."/>
            <person name="Dishaw L.J."/>
        </authorList>
    </citation>
    <scope>NUCLEOTIDE SEQUENCE [LARGE SCALE GENOMIC DNA]</scope>
    <source>
        <strain evidence="3 5">JG4066</strain>
    </source>
</reference>
<accession>A0AAW8NMC7</accession>
<keyword evidence="1" id="KW-0472">Membrane</keyword>
<sequence length="298" mass="34116">MLLLLLLPILVSGYIVFTTHPFHYYRLHRYEGQLLYLGSAYYGVICTALGITFTLLVNCYVPPYIEIFTLRIPLDIFSYVSQMVDPLLTFERQEKAHEHLTWMLLCSIASLLVAKLWAYLATIRLWIKSVDLPDSFSIRRLKISIKKRKWLSPKKNSSLATSDKAKILLMSSILKDSPMDALFLESYINEEFLLITLSDRKVYVGRVISLGEPNESEGMDQEITITPFLSGYRDKDALFITYTTKYNEVSEDVALTLKQDLVTSATKFSVPVYEEFKLQKPKEKEGLKKVLKAAVGAL</sequence>
<evidence type="ECO:0000313" key="2">
    <source>
        <dbReference type="EMBL" id="MDR8523455.1"/>
    </source>
</evidence>
<dbReference type="EMBL" id="JAPMLD010000003">
    <property type="protein sequence ID" value="MDW4824595.1"/>
    <property type="molecule type" value="Genomic_DNA"/>
</dbReference>
<proteinExistence type="predicted"/>
<reference evidence="2" key="2">
    <citation type="submission" date="2022-11" db="EMBL/GenBank/DDBJ databases">
        <title>Prophages regulate Shewanella fidelis motility and biofilm formation: implications for gut colonization dynamics in Ciona robusta.</title>
        <authorList>
            <person name="Natarajan O."/>
            <person name="Gibboney S.L."/>
            <person name="Young M.N."/>
            <person name="Lim S.J."/>
            <person name="Pluta N."/>
            <person name="Atkinson C.G.F."/>
            <person name="Leigh B.A."/>
            <person name="Liberti A."/>
            <person name="Kees E."/>
            <person name="Breitbart M."/>
            <person name="Gralnick J."/>
            <person name="Dishaw L.J."/>
        </authorList>
    </citation>
    <scope>NUCLEOTIDE SEQUENCE</scope>
    <source>
        <strain evidence="2">3313</strain>
    </source>
</reference>
<dbReference type="RefSeq" id="WP_310654421.1">
    <property type="nucleotide sequence ID" value="NZ_JAPMLA010000009.1"/>
</dbReference>
<evidence type="ECO:0000313" key="3">
    <source>
        <dbReference type="EMBL" id="MDW4824595.1"/>
    </source>
</evidence>
<dbReference type="Proteomes" id="UP001259340">
    <property type="component" value="Unassembled WGS sequence"/>
</dbReference>
<evidence type="ECO:0000256" key="1">
    <source>
        <dbReference type="SAM" id="Phobius"/>
    </source>
</evidence>
<protein>
    <submittedName>
        <fullName evidence="2">Uncharacterized protein</fullName>
    </submittedName>
</protein>
<dbReference type="EMBL" id="JAPMLE010000001">
    <property type="protein sequence ID" value="MDR8523455.1"/>
    <property type="molecule type" value="Genomic_DNA"/>
</dbReference>
<keyword evidence="1" id="KW-0812">Transmembrane</keyword>
<name>A0AAW8NMC7_9GAMM</name>
<dbReference type="AlphaFoldDB" id="A0AAW8NMC7"/>
<feature type="transmembrane region" description="Helical" evidence="1">
    <location>
        <begin position="100"/>
        <end position="120"/>
    </location>
</feature>
<organism evidence="2 4">
    <name type="scientific">Shewanella fidelis</name>
    <dbReference type="NCBI Taxonomy" id="173509"/>
    <lineage>
        <taxon>Bacteria</taxon>
        <taxon>Pseudomonadati</taxon>
        <taxon>Pseudomonadota</taxon>
        <taxon>Gammaproteobacteria</taxon>
        <taxon>Alteromonadales</taxon>
        <taxon>Shewanellaceae</taxon>
        <taxon>Shewanella</taxon>
    </lineage>
</organism>
<gene>
    <name evidence="2" type="ORF">OS133_07095</name>
    <name evidence="3" type="ORF">OS134_11050</name>
</gene>
<evidence type="ECO:0000313" key="5">
    <source>
        <dbReference type="Proteomes" id="UP001271263"/>
    </source>
</evidence>
<feature type="transmembrane region" description="Helical" evidence="1">
    <location>
        <begin position="34"/>
        <end position="61"/>
    </location>
</feature>
<dbReference type="Proteomes" id="UP001271263">
    <property type="component" value="Unassembled WGS sequence"/>
</dbReference>